<dbReference type="EMBL" id="FN595767">
    <property type="protein sequence ID" value="CBI29127.3"/>
    <property type="molecule type" value="Genomic_DNA"/>
</dbReference>
<dbReference type="Proteomes" id="UP000009183">
    <property type="component" value="Chromosome 13"/>
</dbReference>
<dbReference type="AlphaFoldDB" id="D7TF92"/>
<reference evidence="2" key="1">
    <citation type="journal article" date="2007" name="Nature">
        <title>The grapevine genome sequence suggests ancestral hexaploidization in major angiosperm phyla.</title>
        <authorList>
            <consortium name="The French-Italian Public Consortium for Grapevine Genome Characterization."/>
            <person name="Jaillon O."/>
            <person name="Aury J.-M."/>
            <person name="Noel B."/>
            <person name="Policriti A."/>
            <person name="Clepet C."/>
            <person name="Casagrande A."/>
            <person name="Choisne N."/>
            <person name="Aubourg S."/>
            <person name="Vitulo N."/>
            <person name="Jubin C."/>
            <person name="Vezzi A."/>
            <person name="Legeai F."/>
            <person name="Hugueney P."/>
            <person name="Dasilva C."/>
            <person name="Horner D."/>
            <person name="Mica E."/>
            <person name="Jublot D."/>
            <person name="Poulain J."/>
            <person name="Bruyere C."/>
            <person name="Billault A."/>
            <person name="Segurens B."/>
            <person name="Gouyvenoux M."/>
            <person name="Ugarte E."/>
            <person name="Cattonaro F."/>
            <person name="Anthouard V."/>
            <person name="Vico V."/>
            <person name="Del Fabbro C."/>
            <person name="Alaux M."/>
            <person name="Di Gaspero G."/>
            <person name="Dumas V."/>
            <person name="Felice N."/>
            <person name="Paillard S."/>
            <person name="Juman I."/>
            <person name="Moroldo M."/>
            <person name="Scalabrin S."/>
            <person name="Canaguier A."/>
            <person name="Le Clainche I."/>
            <person name="Malacrida G."/>
            <person name="Durand E."/>
            <person name="Pesole G."/>
            <person name="Laucou V."/>
            <person name="Chatelet P."/>
            <person name="Merdinoglu D."/>
            <person name="Delledonne M."/>
            <person name="Pezzotti M."/>
            <person name="Lecharny A."/>
            <person name="Scarpelli C."/>
            <person name="Artiguenave F."/>
            <person name="Pe M.E."/>
            <person name="Valle G."/>
            <person name="Morgante M."/>
            <person name="Caboche M."/>
            <person name="Adam-Blondon A.-F."/>
            <person name="Weissenbach J."/>
            <person name="Quetier F."/>
            <person name="Wincker P."/>
        </authorList>
    </citation>
    <scope>NUCLEOTIDE SEQUENCE [LARGE SCALE GENOMIC DNA]</scope>
    <source>
        <strain evidence="2">cv. Pinot noir / PN40024</strain>
    </source>
</reference>
<evidence type="ECO:0000313" key="2">
    <source>
        <dbReference type="Proteomes" id="UP000009183"/>
    </source>
</evidence>
<evidence type="ECO:0000313" key="1">
    <source>
        <dbReference type="EMBL" id="CBI29127.3"/>
    </source>
</evidence>
<protein>
    <submittedName>
        <fullName evidence="1">Uncharacterized protein</fullName>
    </submittedName>
</protein>
<dbReference type="HOGENOM" id="CLU_2676125_0_0_1"/>
<dbReference type="PaxDb" id="29760-VIT_13s0047g00580.t01"/>
<keyword evidence="2" id="KW-1185">Reference proteome</keyword>
<dbReference type="InParanoid" id="D7TF92"/>
<accession>D7TF92</accession>
<proteinExistence type="predicted"/>
<gene>
    <name evidence="1" type="ordered locus">VIT_13s0047g00580</name>
</gene>
<organism evidence="1 2">
    <name type="scientific">Vitis vinifera</name>
    <name type="common">Grape</name>
    <dbReference type="NCBI Taxonomy" id="29760"/>
    <lineage>
        <taxon>Eukaryota</taxon>
        <taxon>Viridiplantae</taxon>
        <taxon>Streptophyta</taxon>
        <taxon>Embryophyta</taxon>
        <taxon>Tracheophyta</taxon>
        <taxon>Spermatophyta</taxon>
        <taxon>Magnoliopsida</taxon>
        <taxon>eudicotyledons</taxon>
        <taxon>Gunneridae</taxon>
        <taxon>Pentapetalae</taxon>
        <taxon>rosids</taxon>
        <taxon>Vitales</taxon>
        <taxon>Vitaceae</taxon>
        <taxon>Viteae</taxon>
        <taxon>Vitis</taxon>
    </lineage>
</organism>
<sequence length="75" mass="8343">MHGSKNALLVTLNFNFNTQGTFGFSKAFSPISVDEDKLPQKQLAVLIELVSKSPKELTIKLVLKTVYFPKIASFL</sequence>
<name>D7TF92_VITVI</name>